<evidence type="ECO:0000313" key="3">
    <source>
        <dbReference type="Proteomes" id="UP000317178"/>
    </source>
</evidence>
<reference evidence="2 3" key="1">
    <citation type="submission" date="2019-02" db="EMBL/GenBank/DDBJ databases">
        <title>Deep-cultivation of Planctomycetes and their phenomic and genomic characterization uncovers novel biology.</title>
        <authorList>
            <person name="Wiegand S."/>
            <person name="Jogler M."/>
            <person name="Boedeker C."/>
            <person name="Pinto D."/>
            <person name="Vollmers J."/>
            <person name="Rivas-Marin E."/>
            <person name="Kohn T."/>
            <person name="Peeters S.H."/>
            <person name="Heuer A."/>
            <person name="Rast P."/>
            <person name="Oberbeckmann S."/>
            <person name="Bunk B."/>
            <person name="Jeske O."/>
            <person name="Meyerdierks A."/>
            <person name="Storesund J.E."/>
            <person name="Kallscheuer N."/>
            <person name="Luecker S."/>
            <person name="Lage O.M."/>
            <person name="Pohl T."/>
            <person name="Merkel B.J."/>
            <person name="Hornburger P."/>
            <person name="Mueller R.-W."/>
            <person name="Bruemmer F."/>
            <person name="Labrenz M."/>
            <person name="Spormann A.M."/>
            <person name="Op den Camp H."/>
            <person name="Overmann J."/>
            <person name="Amann R."/>
            <person name="Jetten M.S.M."/>
            <person name="Mascher T."/>
            <person name="Medema M.H."/>
            <person name="Devos D.P."/>
            <person name="Kaster A.-K."/>
            <person name="Ovreas L."/>
            <person name="Rohde M."/>
            <person name="Galperin M.Y."/>
            <person name="Jogler C."/>
        </authorList>
    </citation>
    <scope>NUCLEOTIDE SEQUENCE [LARGE SCALE GENOMIC DNA]</scope>
    <source>
        <strain evidence="2 3">Pla110</strain>
    </source>
</reference>
<evidence type="ECO:0000313" key="2">
    <source>
        <dbReference type="EMBL" id="QDU81956.1"/>
    </source>
</evidence>
<organism evidence="2 3">
    <name type="scientific">Polystyrenella longa</name>
    <dbReference type="NCBI Taxonomy" id="2528007"/>
    <lineage>
        <taxon>Bacteria</taxon>
        <taxon>Pseudomonadati</taxon>
        <taxon>Planctomycetota</taxon>
        <taxon>Planctomycetia</taxon>
        <taxon>Planctomycetales</taxon>
        <taxon>Planctomycetaceae</taxon>
        <taxon>Polystyrenella</taxon>
    </lineage>
</organism>
<dbReference type="Gene3D" id="1.25.40.10">
    <property type="entry name" value="Tetratricopeptide repeat domain"/>
    <property type="match status" value="1"/>
</dbReference>
<keyword evidence="3" id="KW-1185">Reference proteome</keyword>
<evidence type="ECO:0008006" key="4">
    <source>
        <dbReference type="Google" id="ProtNLM"/>
    </source>
</evidence>
<gene>
    <name evidence="2" type="ORF">Pla110_37080</name>
</gene>
<name>A0A518CRV1_9PLAN</name>
<dbReference type="Proteomes" id="UP000317178">
    <property type="component" value="Chromosome"/>
</dbReference>
<proteinExistence type="predicted"/>
<dbReference type="OrthoDB" id="212511at2"/>
<evidence type="ECO:0000256" key="1">
    <source>
        <dbReference type="SAM" id="MobiDB-lite"/>
    </source>
</evidence>
<feature type="region of interest" description="Disordered" evidence="1">
    <location>
        <begin position="40"/>
        <end position="65"/>
    </location>
</feature>
<dbReference type="InterPro" id="IPR011990">
    <property type="entry name" value="TPR-like_helical_dom_sf"/>
</dbReference>
<dbReference type="SUPFAM" id="SSF48452">
    <property type="entry name" value="TPR-like"/>
    <property type="match status" value="1"/>
</dbReference>
<feature type="compositionally biased region" description="Low complexity" evidence="1">
    <location>
        <begin position="52"/>
        <end position="61"/>
    </location>
</feature>
<dbReference type="RefSeq" id="WP_144997733.1">
    <property type="nucleotide sequence ID" value="NZ_CP036281.1"/>
</dbReference>
<sequence>MKTFLNKSYLSDSTSIRFKPGLLSLLVLILSLSHSGCRPPDDIPANNDEDNASSVDANASSDSDEQCERWVSSIISMSHPEQHSIRVENEMILGLLNDWSNSCGASDGSIDSEKLKQWLSEEQISELSPGRFQLRDTDHIRDSILHYLIWETVATGQDSDIQRVLQVFDFAINNIALVPEIGQLGLTSHQNLKWGMGTAEDRALLFADILRQNRIDSCIVRPKGGVSEQSPWLVGVILRDGVYLFSTQLGMPIPGLEQDNASYAITDVATLEEVTSDESVIANLNLDDEHPFPLTFDGLKDVSIEMIGYPELWLPRFSRFQTQLPLDSKFLLYDGLIDDESGQGLPTRLVTQSNGKWKEEDLTIWSYPLKKREKVDLSEQQQQIVNVFSGSFRAYFEGAQEIEGNETVFKLTHSNAVGRTRLSYLVGNHQQAIKQFVGIQVMMNGGTDSSVLSVEQLQQIGKPQEAAYTEMAQSNISYWLAVAQLALGRYDQSADMFTEYNRKYGSQGSWSKPAFINAVPAYARSGKYALAIRMLDQLINQLPEGSLDRYGLELQLKRIRQVQTEERLKKSN</sequence>
<dbReference type="EMBL" id="CP036281">
    <property type="protein sequence ID" value="QDU81956.1"/>
    <property type="molecule type" value="Genomic_DNA"/>
</dbReference>
<dbReference type="KEGG" id="plon:Pla110_37080"/>
<dbReference type="AlphaFoldDB" id="A0A518CRV1"/>
<accession>A0A518CRV1</accession>
<protein>
    <recommendedName>
        <fullName evidence="4">Tetratricopeptide repeat protein</fullName>
    </recommendedName>
</protein>